<dbReference type="RefSeq" id="WP_111570369.1">
    <property type="nucleotide sequence ID" value="NZ_PIPK01000017.1"/>
</dbReference>
<feature type="signal peptide" evidence="1">
    <location>
        <begin position="1"/>
        <end position="24"/>
    </location>
</feature>
<dbReference type="EMBL" id="PIPK01000017">
    <property type="protein sequence ID" value="RUO19071.1"/>
    <property type="molecule type" value="Genomic_DNA"/>
</dbReference>
<gene>
    <name evidence="2" type="ORF">B0I24_11724</name>
    <name evidence="3" type="ORF">CWE07_13245</name>
</gene>
<dbReference type="Proteomes" id="UP000287865">
    <property type="component" value="Unassembled WGS sequence"/>
</dbReference>
<name>A0A327WQB6_9GAMM</name>
<dbReference type="Gene3D" id="2.40.160.130">
    <property type="entry name" value="Capsule assembly protein Wzi"/>
    <property type="match status" value="1"/>
</dbReference>
<accession>A0A327WQB6</accession>
<dbReference type="Pfam" id="PF14052">
    <property type="entry name" value="Caps_assemb_Wzi"/>
    <property type="match status" value="2"/>
</dbReference>
<evidence type="ECO:0000313" key="2">
    <source>
        <dbReference type="EMBL" id="RAJ93618.1"/>
    </source>
</evidence>
<dbReference type="Proteomes" id="UP000249203">
    <property type="component" value="Unassembled WGS sequence"/>
</dbReference>
<reference evidence="3 5" key="1">
    <citation type="journal article" date="2018" name="Front. Microbiol.">
        <title>Genome-Based Analysis Reveals the Taxonomy and Diversity of the Family Idiomarinaceae.</title>
        <authorList>
            <person name="Liu Y."/>
            <person name="Lai Q."/>
            <person name="Shao Z."/>
        </authorList>
    </citation>
    <scope>NUCLEOTIDE SEQUENCE [LARGE SCALE GENOMIC DNA]</scope>
    <source>
        <strain evidence="3 5">CF12-14</strain>
    </source>
</reference>
<evidence type="ECO:0000256" key="1">
    <source>
        <dbReference type="SAM" id="SignalP"/>
    </source>
</evidence>
<protein>
    <submittedName>
        <fullName evidence="2">Capsule assembly protein Wzi</fullName>
    </submittedName>
</protein>
<feature type="chain" id="PRO_5016308071" evidence="1">
    <location>
        <begin position="25"/>
        <end position="471"/>
    </location>
</feature>
<dbReference type="InterPro" id="IPR038636">
    <property type="entry name" value="Wzi_sf"/>
</dbReference>
<sequence length="471" mass="52664">MLSRYYFRALLVACALVSALGDKAQASPWIEANDAYLRASIEQLADAGYLRGHVNTYPLMWSGIARDLRRIDPAWLNDDELHAYYRVSAALDFAQMERVNGVRTTLNSERARQNGYADMYREHASLVVSRTFTNEHTAARIQTNVRGGSVEHKSYTFEGSYLATTLGNWAFSVDQMPVWWGPGQDNALVMSTNARPLQGFRLNRLEDNPSNLPVLRWAGRWHATAFAGRTQSAGPLGDQEIAGARLGIRPLPALSIGASTTLQAGDNLGRRNHIVGADVRLALPLAVTLYAEAAQRSGSTDVVAFEGASRDSRYALTIGVSHSIMLGQNLQQFFAEHTDVPAFFYDDNTDPAGYRRWGLNMGAAIDQDVESLTLGYRFQTAHGTGWQMRLRDQRMGASNRLVAMQHDIEGRDFDIKRRMVDVNYQRPFAETLLTIGVTYSYDVVRENFLNSMSSESSEHDLAVRASWEFRF</sequence>
<evidence type="ECO:0000313" key="5">
    <source>
        <dbReference type="Proteomes" id="UP000287865"/>
    </source>
</evidence>
<evidence type="ECO:0000313" key="4">
    <source>
        <dbReference type="Proteomes" id="UP000249203"/>
    </source>
</evidence>
<dbReference type="OrthoDB" id="101884at2"/>
<dbReference type="InterPro" id="IPR026950">
    <property type="entry name" value="Caps_assemb_Wzi"/>
</dbReference>
<proteinExistence type="predicted"/>
<comment type="caution">
    <text evidence="2">The sequence shown here is derived from an EMBL/GenBank/DDBJ whole genome shotgun (WGS) entry which is preliminary data.</text>
</comment>
<reference evidence="2 4" key="2">
    <citation type="submission" date="2018-06" db="EMBL/GenBank/DDBJ databases">
        <title>Genomic Encyclopedia of Type Strains, Phase III (KMG-III): the genomes of soil and plant-associated and newly described type strains.</title>
        <authorList>
            <person name="Whitman W."/>
        </authorList>
    </citation>
    <scope>NUCLEOTIDE SEQUENCE [LARGE SCALE GENOMIC DNA]</scope>
    <source>
        <strain evidence="2 4">CGMCC 1.15366</strain>
    </source>
</reference>
<keyword evidence="1" id="KW-0732">Signal</keyword>
<dbReference type="EMBL" id="QLMD01000017">
    <property type="protein sequence ID" value="RAJ93618.1"/>
    <property type="molecule type" value="Genomic_DNA"/>
</dbReference>
<evidence type="ECO:0000313" key="3">
    <source>
        <dbReference type="EMBL" id="RUO19071.1"/>
    </source>
</evidence>
<organism evidence="2 4">
    <name type="scientific">Aliidiomarina maris</name>
    <dbReference type="NCBI Taxonomy" id="531312"/>
    <lineage>
        <taxon>Bacteria</taxon>
        <taxon>Pseudomonadati</taxon>
        <taxon>Pseudomonadota</taxon>
        <taxon>Gammaproteobacteria</taxon>
        <taxon>Alteromonadales</taxon>
        <taxon>Idiomarinaceae</taxon>
        <taxon>Aliidiomarina</taxon>
    </lineage>
</organism>
<dbReference type="AlphaFoldDB" id="A0A327WQB6"/>
<keyword evidence="5" id="KW-1185">Reference proteome</keyword>